<dbReference type="AlphaFoldDB" id="B9XJV2"/>
<proteinExistence type="inferred from homology"/>
<evidence type="ECO:0000256" key="1">
    <source>
        <dbReference type="ARBA" id="ARBA00010886"/>
    </source>
</evidence>
<keyword evidence="3" id="KW-0808">Transferase</keyword>
<evidence type="ECO:0000256" key="3">
    <source>
        <dbReference type="ARBA" id="ARBA00022679"/>
    </source>
</evidence>
<evidence type="ECO:0000259" key="8">
    <source>
        <dbReference type="PROSITE" id="PS50011"/>
    </source>
</evidence>
<dbReference type="Pfam" id="PF00069">
    <property type="entry name" value="Pkinase"/>
    <property type="match status" value="1"/>
</dbReference>
<dbReference type="PROSITE" id="PS50011">
    <property type="entry name" value="PROTEIN_KINASE_DOM"/>
    <property type="match status" value="1"/>
</dbReference>
<gene>
    <name evidence="9" type="ORF">Cflav_PD2782</name>
</gene>
<dbReference type="Proteomes" id="UP000003688">
    <property type="component" value="Unassembled WGS sequence"/>
</dbReference>
<organism evidence="9 10">
    <name type="scientific">Pedosphaera parvula (strain Ellin514)</name>
    <dbReference type="NCBI Taxonomy" id="320771"/>
    <lineage>
        <taxon>Bacteria</taxon>
        <taxon>Pseudomonadati</taxon>
        <taxon>Verrucomicrobiota</taxon>
        <taxon>Pedosphaerae</taxon>
        <taxon>Pedosphaerales</taxon>
        <taxon>Pedosphaeraceae</taxon>
        <taxon>Pedosphaera</taxon>
    </lineage>
</organism>
<dbReference type="InterPro" id="IPR011009">
    <property type="entry name" value="Kinase-like_dom_sf"/>
</dbReference>
<sequence>MEVRKSFVWADFAYDMNPSPDLEVFQRIHSNSGVYYRVLQPLGRGGNSSVYLVEAMAGQHRGVLFALKLFSKVTDPVRLGRFKVEVDFLKKCDHPSIMRVYDDGEYAVSAGASRLIFPFVIADFLPKTLHQAMLSGLSMIEKLAFSLQLLSALAYLAERNPKVVHRDIKPYNIFVRGKACILGDFGLLKLLEPSSAGLVIGEPVASVGQAVVASVGQAVVASVGQAVVASVGQAVVASVGQAVVASVGQAAVANPDVDFILDSTGPRMARFYRTPDLVEYCKGRAELTVKSDVFQLGLVLAELFTGQNPHIPAVKNLFEEVKLNPLANFECSQKAGIQYLIQSMLLFDVSKRPNAADLLDSWEGLFREAVVISHQLEGRIF</sequence>
<dbReference type="EC" id="2.7.11.1" evidence="2"/>
<feature type="binding site" evidence="7">
    <location>
        <position position="68"/>
    </location>
    <ligand>
        <name>ATP</name>
        <dbReference type="ChEBI" id="CHEBI:30616"/>
    </ligand>
</feature>
<evidence type="ECO:0000313" key="9">
    <source>
        <dbReference type="EMBL" id="EEF59978.1"/>
    </source>
</evidence>
<dbReference type="GO" id="GO:0004674">
    <property type="term" value="F:protein serine/threonine kinase activity"/>
    <property type="evidence" value="ECO:0007669"/>
    <property type="project" value="UniProtKB-KW"/>
</dbReference>
<dbReference type="InterPro" id="IPR017441">
    <property type="entry name" value="Protein_kinase_ATP_BS"/>
</dbReference>
<dbReference type="SMART" id="SM00220">
    <property type="entry name" value="S_TKc"/>
    <property type="match status" value="1"/>
</dbReference>
<evidence type="ECO:0000256" key="5">
    <source>
        <dbReference type="ARBA" id="ARBA00022777"/>
    </source>
</evidence>
<dbReference type="Gene3D" id="1.10.510.10">
    <property type="entry name" value="Transferase(Phosphotransferase) domain 1"/>
    <property type="match status" value="2"/>
</dbReference>
<evidence type="ECO:0000313" key="10">
    <source>
        <dbReference type="Proteomes" id="UP000003688"/>
    </source>
</evidence>
<keyword evidence="10" id="KW-1185">Reference proteome</keyword>
<dbReference type="PROSITE" id="PS00108">
    <property type="entry name" value="PROTEIN_KINASE_ST"/>
    <property type="match status" value="1"/>
</dbReference>
<evidence type="ECO:0000256" key="2">
    <source>
        <dbReference type="ARBA" id="ARBA00012513"/>
    </source>
</evidence>
<feature type="domain" description="Protein kinase" evidence="8">
    <location>
        <begin position="36"/>
        <end position="366"/>
    </location>
</feature>
<keyword evidence="4 7" id="KW-0547">Nucleotide-binding</keyword>
<keyword evidence="9" id="KW-0723">Serine/threonine-protein kinase</keyword>
<dbReference type="InterPro" id="IPR000719">
    <property type="entry name" value="Prot_kinase_dom"/>
</dbReference>
<evidence type="ECO:0000256" key="6">
    <source>
        <dbReference type="ARBA" id="ARBA00022840"/>
    </source>
</evidence>
<keyword evidence="5 9" id="KW-0418">Kinase</keyword>
<accession>B9XJV2</accession>
<dbReference type="PANTHER" id="PTHR43671:SF13">
    <property type="entry name" value="SERINE_THREONINE-PROTEIN KINASE NEK2"/>
    <property type="match status" value="1"/>
</dbReference>
<dbReference type="InterPro" id="IPR008271">
    <property type="entry name" value="Ser/Thr_kinase_AS"/>
</dbReference>
<protein>
    <recommendedName>
        <fullName evidence="2">non-specific serine/threonine protein kinase</fullName>
        <ecNumber evidence="2">2.7.11.1</ecNumber>
    </recommendedName>
</protein>
<dbReference type="PROSITE" id="PS00107">
    <property type="entry name" value="PROTEIN_KINASE_ATP"/>
    <property type="match status" value="1"/>
</dbReference>
<name>B9XJV2_PEDPL</name>
<dbReference type="EMBL" id="ABOX02000022">
    <property type="protein sequence ID" value="EEF59978.1"/>
    <property type="molecule type" value="Genomic_DNA"/>
</dbReference>
<dbReference type="InterPro" id="IPR050660">
    <property type="entry name" value="NEK_Ser/Thr_kinase"/>
</dbReference>
<evidence type="ECO:0000256" key="4">
    <source>
        <dbReference type="ARBA" id="ARBA00022741"/>
    </source>
</evidence>
<comment type="caution">
    <text evidence="9">The sequence shown here is derived from an EMBL/GenBank/DDBJ whole genome shotgun (WGS) entry which is preliminary data.</text>
</comment>
<evidence type="ECO:0000256" key="7">
    <source>
        <dbReference type="PROSITE-ProRule" id="PRU10141"/>
    </source>
</evidence>
<dbReference type="STRING" id="320771.Cflav_PD2782"/>
<reference evidence="9 10" key="1">
    <citation type="journal article" date="2011" name="J. Bacteriol.">
        <title>Genome sequence of 'Pedosphaera parvula' Ellin514, an aerobic Verrucomicrobial isolate from pasture soil.</title>
        <authorList>
            <person name="Kant R."/>
            <person name="van Passel M.W."/>
            <person name="Sangwan P."/>
            <person name="Palva A."/>
            <person name="Lucas S."/>
            <person name="Copeland A."/>
            <person name="Lapidus A."/>
            <person name="Glavina Del Rio T."/>
            <person name="Dalin E."/>
            <person name="Tice H."/>
            <person name="Bruce D."/>
            <person name="Goodwin L."/>
            <person name="Pitluck S."/>
            <person name="Chertkov O."/>
            <person name="Larimer F.W."/>
            <person name="Land M.L."/>
            <person name="Hauser L."/>
            <person name="Brettin T.S."/>
            <person name="Detter J.C."/>
            <person name="Han S."/>
            <person name="de Vos W.M."/>
            <person name="Janssen P.H."/>
            <person name="Smidt H."/>
        </authorList>
    </citation>
    <scope>NUCLEOTIDE SEQUENCE [LARGE SCALE GENOMIC DNA]</scope>
    <source>
        <strain evidence="9 10">Ellin514</strain>
    </source>
</reference>
<comment type="similarity">
    <text evidence="1">Belongs to the protein kinase superfamily. NEK Ser/Thr protein kinase family. NIMA subfamily.</text>
</comment>
<dbReference type="SUPFAM" id="SSF56112">
    <property type="entry name" value="Protein kinase-like (PK-like)"/>
    <property type="match status" value="1"/>
</dbReference>
<keyword evidence="6 7" id="KW-0067">ATP-binding</keyword>
<dbReference type="PANTHER" id="PTHR43671">
    <property type="entry name" value="SERINE/THREONINE-PROTEIN KINASE NEK"/>
    <property type="match status" value="1"/>
</dbReference>
<dbReference type="GO" id="GO:0005524">
    <property type="term" value="F:ATP binding"/>
    <property type="evidence" value="ECO:0007669"/>
    <property type="project" value="UniProtKB-UniRule"/>
</dbReference>